<dbReference type="EMBL" id="JEMT01024419">
    <property type="protein sequence ID" value="EXX62805.1"/>
    <property type="molecule type" value="Genomic_DNA"/>
</dbReference>
<protein>
    <submittedName>
        <fullName evidence="1">Uncharacterized protein</fullName>
    </submittedName>
</protein>
<dbReference type="HOGENOM" id="CLU_048784_1_0_1"/>
<evidence type="ECO:0000313" key="2">
    <source>
        <dbReference type="Proteomes" id="UP000022910"/>
    </source>
</evidence>
<comment type="caution">
    <text evidence="1">The sequence shown here is derived from an EMBL/GenBank/DDBJ whole genome shotgun (WGS) entry which is preliminary data.</text>
</comment>
<dbReference type="Proteomes" id="UP000022910">
    <property type="component" value="Unassembled WGS sequence"/>
</dbReference>
<accession>A0A015J7K8</accession>
<evidence type="ECO:0000313" key="1">
    <source>
        <dbReference type="EMBL" id="EXX62805.1"/>
    </source>
</evidence>
<name>A0A015J7K8_RHIIW</name>
<gene>
    <name evidence="1" type="ORF">RirG_158330</name>
</gene>
<sequence length="428" mass="49873">MTSSNAVKLNINTLETIENEFNIDFINEINTNRTVFEQETFEINETDIGFDENFESDSEFDSFESEDEEIPDNNDESDIIIEQKKSNNLTSCVLIDKIDGRIQRCKNKESFRTLWQLVGVWQIDNEGVSEVNGSLEKLGVCSYHFNHDQNKLHDSNFKKKKSTASSILCRRKCLFCGKLFYFFGRGNGCSKHSWKLLGKSIQIACNGQHTCPALGECNLICKTALKDIKYSRYICSECYELEGGHFHVKPGKGKLLETYIDQKYHDEDPKKNLEIIARWLFYVKNNKNKEYQEKVLGIFLPTYLQFLNANYLYEINTEIVSNQSQSITTSSNTSHNFFTPTLLKLPTFFMVRVLTRLNQIPIYPDEKELEDDDFEKLGKLAGDKLWQSYKRLKTNKIYLQSPTNITEYIDAFPKFLKIFFEKMFLQLE</sequence>
<dbReference type="OrthoDB" id="2402033at2759"/>
<reference evidence="1 2" key="1">
    <citation type="submission" date="2014-02" db="EMBL/GenBank/DDBJ databases">
        <title>Single nucleus genome sequencing reveals high similarity among nuclei of an endomycorrhizal fungus.</title>
        <authorList>
            <person name="Lin K."/>
            <person name="Geurts R."/>
            <person name="Zhang Z."/>
            <person name="Limpens E."/>
            <person name="Saunders D.G."/>
            <person name="Mu D."/>
            <person name="Pang E."/>
            <person name="Cao H."/>
            <person name="Cha H."/>
            <person name="Lin T."/>
            <person name="Zhou Q."/>
            <person name="Shang Y."/>
            <person name="Li Y."/>
            <person name="Ivanov S."/>
            <person name="Sharma T."/>
            <person name="Velzen R.V."/>
            <person name="Ruijter N.D."/>
            <person name="Aanen D.K."/>
            <person name="Win J."/>
            <person name="Kamoun S."/>
            <person name="Bisseling T."/>
            <person name="Huang S."/>
        </authorList>
    </citation>
    <scope>NUCLEOTIDE SEQUENCE [LARGE SCALE GENOMIC DNA]</scope>
    <source>
        <strain evidence="2">DAOM197198w</strain>
    </source>
</reference>
<proteinExistence type="predicted"/>
<organism evidence="1 2">
    <name type="scientific">Rhizophagus irregularis (strain DAOM 197198w)</name>
    <name type="common">Glomus intraradices</name>
    <dbReference type="NCBI Taxonomy" id="1432141"/>
    <lineage>
        <taxon>Eukaryota</taxon>
        <taxon>Fungi</taxon>
        <taxon>Fungi incertae sedis</taxon>
        <taxon>Mucoromycota</taxon>
        <taxon>Glomeromycotina</taxon>
        <taxon>Glomeromycetes</taxon>
        <taxon>Glomerales</taxon>
        <taxon>Glomeraceae</taxon>
        <taxon>Rhizophagus</taxon>
    </lineage>
</organism>
<dbReference type="AlphaFoldDB" id="A0A015J7K8"/>
<keyword evidence="2" id="KW-1185">Reference proteome</keyword>